<proteinExistence type="inferred from homology"/>
<dbReference type="Proteomes" id="UP000008064">
    <property type="component" value="Unassembled WGS sequence"/>
</dbReference>
<dbReference type="KEGG" id="sla:SERLADRAFT_464338"/>
<dbReference type="GO" id="GO:0016791">
    <property type="term" value="F:phosphatase activity"/>
    <property type="evidence" value="ECO:0007669"/>
    <property type="project" value="TreeGrafter"/>
</dbReference>
<accession>F8NRU5</accession>
<gene>
    <name evidence="2" type="ORF">SERLADRAFT_464338</name>
</gene>
<dbReference type="OrthoDB" id="258392at2759"/>
<dbReference type="AlphaFoldDB" id="F8NRU5"/>
<evidence type="ECO:0000313" key="2">
    <source>
        <dbReference type="EMBL" id="EGO26831.1"/>
    </source>
</evidence>
<dbReference type="EMBL" id="GL945432">
    <property type="protein sequence ID" value="EGO26831.1"/>
    <property type="molecule type" value="Genomic_DNA"/>
</dbReference>
<dbReference type="RefSeq" id="XP_007317004.1">
    <property type="nucleotide sequence ID" value="XM_007316942.1"/>
</dbReference>
<sequence>MVNISSTAGLLGVVIIARHGDRLGYYQDPCTYNATQSRITPLGSVQEFELGSFLRLQYLTPESPSFIEGISSDLVDVNQVLVRADSGGENVVLNSAYSLLQGLYPATTESSITLSNGKLVTGPLGGYQYVPVESVDVNEIPSLTSWQLCPYFQTHLNRTYTSTAFLQKAQEAAPFLEAVKPYIGNISNNFTNMWNIFDYVNVQSIHNKTYAEELPPTFAAQAYDYANFHEYNVFTDYVSIGVGEIGVRTLLPSIFSDFGNITEKSNPLKLVLTEVDYQPFISLFNVTNATLTDPDIAGIVDYAAVVALELSENSDGQPSISMKFKNGTNDQDFRQLTMWGNTSVLVEDFVSQLASTTINTTQEWCFSCNQTILRGCSIYNFSTDPFLNPGPPSKPGK</sequence>
<name>F8NRU5_SERL9</name>
<dbReference type="GeneID" id="18818721"/>
<dbReference type="Pfam" id="PF00328">
    <property type="entry name" value="His_Phos_2"/>
    <property type="match status" value="1"/>
</dbReference>
<dbReference type="SUPFAM" id="SSF53254">
    <property type="entry name" value="Phosphoglycerate mutase-like"/>
    <property type="match status" value="1"/>
</dbReference>
<dbReference type="PANTHER" id="PTHR11567:SF142">
    <property type="entry name" value="PHOSPHOGLYCERATE MUTASE-LIKE PROTEIN"/>
    <property type="match status" value="1"/>
</dbReference>
<evidence type="ECO:0008006" key="3">
    <source>
        <dbReference type="Google" id="ProtNLM"/>
    </source>
</evidence>
<dbReference type="Gene3D" id="3.40.50.1240">
    <property type="entry name" value="Phosphoglycerate mutase-like"/>
    <property type="match status" value="1"/>
</dbReference>
<dbReference type="PANTHER" id="PTHR11567">
    <property type="entry name" value="ACID PHOSPHATASE-RELATED"/>
    <property type="match status" value="1"/>
</dbReference>
<reference evidence="2" key="1">
    <citation type="submission" date="2011-04" db="EMBL/GenBank/DDBJ databases">
        <title>Evolution of plant cell wall degrading machinery underlies the functional diversity of forest fungi.</title>
        <authorList>
            <consortium name="US DOE Joint Genome Institute (JGI-PGF)"/>
            <person name="Eastwood D.C."/>
            <person name="Floudas D."/>
            <person name="Binder M."/>
            <person name="Majcherczyk A."/>
            <person name="Schneider P."/>
            <person name="Aerts A."/>
            <person name="Asiegbu F.O."/>
            <person name="Baker S.E."/>
            <person name="Barry K."/>
            <person name="Bendiksby M."/>
            <person name="Blumentritt M."/>
            <person name="Coutinho P.M."/>
            <person name="Cullen D."/>
            <person name="Cullen D."/>
            <person name="Gathman A."/>
            <person name="Goodell B."/>
            <person name="Henrissat B."/>
            <person name="Ihrmark K."/>
            <person name="Kauserud H."/>
            <person name="Kohler A."/>
            <person name="LaButti K."/>
            <person name="Lapidus A."/>
            <person name="Lavin J.L."/>
            <person name="Lee Y.-H."/>
            <person name="Lindquist E."/>
            <person name="Lilly W."/>
            <person name="Lucas S."/>
            <person name="Morin E."/>
            <person name="Murat C."/>
            <person name="Oguiza J.A."/>
            <person name="Park J."/>
            <person name="Pisabarro A.G."/>
            <person name="Riley R."/>
            <person name="Rosling A."/>
            <person name="Salamov A."/>
            <person name="Schmidt O."/>
            <person name="Schmutz J."/>
            <person name="Skrede I."/>
            <person name="Stenlid J."/>
            <person name="Wiebenga A."/>
            <person name="Xie X."/>
            <person name="Kues U."/>
            <person name="Hibbett D.S."/>
            <person name="Hoffmeister D."/>
            <person name="Hogberg N."/>
            <person name="Martin F."/>
            <person name="Grigoriev I.V."/>
            <person name="Watkinson S.C."/>
        </authorList>
    </citation>
    <scope>NUCLEOTIDE SEQUENCE</scope>
    <source>
        <strain evidence="2">S7.9</strain>
    </source>
</reference>
<dbReference type="HOGENOM" id="CLU_023111_2_1_1"/>
<dbReference type="InterPro" id="IPR029033">
    <property type="entry name" value="His_PPase_superfam"/>
</dbReference>
<evidence type="ECO:0000256" key="1">
    <source>
        <dbReference type="ARBA" id="ARBA00005375"/>
    </source>
</evidence>
<protein>
    <recommendedName>
        <fullName evidence="3">Phosphoglycerate mutase-like protein</fullName>
    </recommendedName>
</protein>
<comment type="similarity">
    <text evidence="1">Belongs to the histidine acid phosphatase family.</text>
</comment>
<dbReference type="InterPro" id="IPR000560">
    <property type="entry name" value="His_Pase_clade-2"/>
</dbReference>
<dbReference type="InterPro" id="IPR050645">
    <property type="entry name" value="Histidine_acid_phosphatase"/>
</dbReference>
<organism>
    <name type="scientific">Serpula lacrymans var. lacrymans (strain S7.9)</name>
    <name type="common">Dry rot fungus</name>
    <dbReference type="NCBI Taxonomy" id="578457"/>
    <lineage>
        <taxon>Eukaryota</taxon>
        <taxon>Fungi</taxon>
        <taxon>Dikarya</taxon>
        <taxon>Basidiomycota</taxon>
        <taxon>Agaricomycotina</taxon>
        <taxon>Agaricomycetes</taxon>
        <taxon>Agaricomycetidae</taxon>
        <taxon>Boletales</taxon>
        <taxon>Coniophorineae</taxon>
        <taxon>Serpulaceae</taxon>
        <taxon>Serpula</taxon>
    </lineage>
</organism>